<proteinExistence type="predicted"/>
<dbReference type="Proteomes" id="UP000250043">
    <property type="component" value="Unassembled WGS sequence"/>
</dbReference>
<accession>A0A8E2ALU3</accession>
<gene>
    <name evidence="3" type="ORF">OBBRIDRAFT_736908</name>
</gene>
<protein>
    <recommendedName>
        <fullName evidence="2">DUF6533 domain-containing protein</fullName>
    </recommendedName>
</protein>
<keyword evidence="1" id="KW-0472">Membrane</keyword>
<sequence length="109" mass="12089">FYEHVATLSQESNLLWGSKRSGVTILFFVNRWTTCALGVVTLLNIVTWSTNLVNPFSALRVFAIGARNWYLTLLTLGLGLVPCITNTVSIPSPRKPQYSPERRSSSSSV</sequence>
<evidence type="ECO:0000313" key="4">
    <source>
        <dbReference type="Proteomes" id="UP000250043"/>
    </source>
</evidence>
<keyword evidence="1" id="KW-0812">Transmembrane</keyword>
<feature type="transmembrane region" description="Helical" evidence="1">
    <location>
        <begin position="69"/>
        <end position="88"/>
    </location>
</feature>
<keyword evidence="4" id="KW-1185">Reference proteome</keyword>
<feature type="non-terminal residue" evidence="3">
    <location>
        <position position="1"/>
    </location>
</feature>
<dbReference type="InterPro" id="IPR045340">
    <property type="entry name" value="DUF6533"/>
</dbReference>
<dbReference type="Pfam" id="PF20151">
    <property type="entry name" value="DUF6533"/>
    <property type="match status" value="1"/>
</dbReference>
<dbReference type="OrthoDB" id="2803882at2759"/>
<organism evidence="3 4">
    <name type="scientific">Obba rivulosa</name>
    <dbReference type="NCBI Taxonomy" id="1052685"/>
    <lineage>
        <taxon>Eukaryota</taxon>
        <taxon>Fungi</taxon>
        <taxon>Dikarya</taxon>
        <taxon>Basidiomycota</taxon>
        <taxon>Agaricomycotina</taxon>
        <taxon>Agaricomycetes</taxon>
        <taxon>Polyporales</taxon>
        <taxon>Gelatoporiaceae</taxon>
        <taxon>Obba</taxon>
    </lineage>
</organism>
<dbReference type="EMBL" id="KV722502">
    <property type="protein sequence ID" value="OCH87018.1"/>
    <property type="molecule type" value="Genomic_DNA"/>
</dbReference>
<dbReference type="AlphaFoldDB" id="A0A8E2ALU3"/>
<reference evidence="3 4" key="1">
    <citation type="submission" date="2016-07" db="EMBL/GenBank/DDBJ databases">
        <title>Draft genome of the white-rot fungus Obba rivulosa 3A-2.</title>
        <authorList>
            <consortium name="DOE Joint Genome Institute"/>
            <person name="Miettinen O."/>
            <person name="Riley R."/>
            <person name="Acob R."/>
            <person name="Barry K."/>
            <person name="Cullen D."/>
            <person name="De Vries R."/>
            <person name="Hainaut M."/>
            <person name="Hatakka A."/>
            <person name="Henrissat B."/>
            <person name="Hilden K."/>
            <person name="Kuo R."/>
            <person name="Labutti K."/>
            <person name="Lipzen A."/>
            <person name="Makela M.R."/>
            <person name="Sandor L."/>
            <person name="Spatafora J.W."/>
            <person name="Grigoriev I.V."/>
            <person name="Hibbett D.S."/>
        </authorList>
    </citation>
    <scope>NUCLEOTIDE SEQUENCE [LARGE SCALE GENOMIC DNA]</scope>
    <source>
        <strain evidence="3 4">3A-2</strain>
    </source>
</reference>
<feature type="domain" description="DUF6533" evidence="2">
    <location>
        <begin position="1"/>
        <end position="35"/>
    </location>
</feature>
<evidence type="ECO:0000259" key="2">
    <source>
        <dbReference type="Pfam" id="PF20151"/>
    </source>
</evidence>
<name>A0A8E2ALU3_9APHY</name>
<keyword evidence="1" id="KW-1133">Transmembrane helix</keyword>
<evidence type="ECO:0000313" key="3">
    <source>
        <dbReference type="EMBL" id="OCH87018.1"/>
    </source>
</evidence>
<feature type="transmembrane region" description="Helical" evidence="1">
    <location>
        <begin position="25"/>
        <end position="49"/>
    </location>
</feature>
<evidence type="ECO:0000256" key="1">
    <source>
        <dbReference type="SAM" id="Phobius"/>
    </source>
</evidence>